<accession>A0A1B7LV43</accession>
<dbReference type="CDD" id="cd17926">
    <property type="entry name" value="DEXHc_RE"/>
    <property type="match status" value="1"/>
</dbReference>
<dbReference type="InterPro" id="IPR013325">
    <property type="entry name" value="RNA_pol_sigma_r2"/>
</dbReference>
<dbReference type="InterPro" id="IPR014001">
    <property type="entry name" value="Helicase_ATP-bd"/>
</dbReference>
<dbReference type="GO" id="GO:0006352">
    <property type="term" value="P:DNA-templated transcription initiation"/>
    <property type="evidence" value="ECO:0007669"/>
    <property type="project" value="InterPro"/>
</dbReference>
<dbReference type="InterPro" id="IPR036388">
    <property type="entry name" value="WH-like_DNA-bd_sf"/>
</dbReference>
<gene>
    <name evidence="7" type="ORF">A6F49_01405</name>
</gene>
<dbReference type="PROSITE" id="PS00715">
    <property type="entry name" value="SIGMA70_1"/>
    <property type="match status" value="1"/>
</dbReference>
<dbReference type="PRINTS" id="PR00046">
    <property type="entry name" value="SIGMA70FCT"/>
</dbReference>
<evidence type="ECO:0000256" key="3">
    <source>
        <dbReference type="ARBA" id="ARBA00023125"/>
    </source>
</evidence>
<dbReference type="PROSITE" id="PS51194">
    <property type="entry name" value="HELICASE_CTER"/>
    <property type="match status" value="1"/>
</dbReference>
<dbReference type="GO" id="GO:0005524">
    <property type="term" value="F:ATP binding"/>
    <property type="evidence" value="ECO:0007669"/>
    <property type="project" value="InterPro"/>
</dbReference>
<name>A0A1B7LV43_9MICC</name>
<evidence type="ECO:0000256" key="2">
    <source>
        <dbReference type="ARBA" id="ARBA00023082"/>
    </source>
</evidence>
<dbReference type="EMBL" id="LXEY01000113">
    <property type="protein sequence ID" value="OAV51885.1"/>
    <property type="molecule type" value="Genomic_DNA"/>
</dbReference>
<dbReference type="NCBIfam" id="TIGR02937">
    <property type="entry name" value="sigma70-ECF"/>
    <property type="match status" value="1"/>
</dbReference>
<dbReference type="RefSeq" id="WP_052499963.1">
    <property type="nucleotide sequence ID" value="NZ_LXEY01000113.1"/>
</dbReference>
<evidence type="ECO:0000259" key="6">
    <source>
        <dbReference type="PROSITE" id="PS51194"/>
    </source>
</evidence>
<feature type="domain" description="Helicase C-terminal" evidence="6">
    <location>
        <begin position="287"/>
        <end position="443"/>
    </location>
</feature>
<dbReference type="InterPro" id="IPR027417">
    <property type="entry name" value="P-loop_NTPase"/>
</dbReference>
<dbReference type="Pfam" id="PF00271">
    <property type="entry name" value="Helicase_C"/>
    <property type="match status" value="1"/>
</dbReference>
<dbReference type="SMART" id="SM00490">
    <property type="entry name" value="HELICc"/>
    <property type="match status" value="1"/>
</dbReference>
<dbReference type="InterPro" id="IPR006935">
    <property type="entry name" value="Helicase/UvrB_N"/>
</dbReference>
<evidence type="ECO:0000256" key="4">
    <source>
        <dbReference type="ARBA" id="ARBA00023163"/>
    </source>
</evidence>
<dbReference type="SUPFAM" id="SSF52540">
    <property type="entry name" value="P-loop containing nucleoside triphosphate hydrolases"/>
    <property type="match status" value="1"/>
</dbReference>
<feature type="domain" description="Helicase ATP-binding" evidence="5">
    <location>
        <begin position="32"/>
        <end position="182"/>
    </location>
</feature>
<dbReference type="InterPro" id="IPR050239">
    <property type="entry name" value="Sigma-70_RNA_pol_init_factors"/>
</dbReference>
<keyword evidence="3" id="KW-0238">DNA-binding</keyword>
<dbReference type="Pfam" id="PF04851">
    <property type="entry name" value="ResIII"/>
    <property type="match status" value="1"/>
</dbReference>
<keyword evidence="8" id="KW-1185">Reference proteome</keyword>
<comment type="caution">
    <text evidence="7">The sequence shown here is derived from an EMBL/GenBank/DDBJ whole genome shotgun (WGS) entry which is preliminary data.</text>
</comment>
<dbReference type="PANTHER" id="PTHR30603">
    <property type="entry name" value="RNA POLYMERASE SIGMA FACTOR RPO"/>
    <property type="match status" value="1"/>
</dbReference>
<sequence>MQKNAVSSIDYRTVVSNFEFAELYEWQRRALQAWSTHNFRGVIEAVTGAGKTRVGVAAIAQALRVGMKVTVLVPTSELQDQWTETLRRDLQTASIGRLGGNHTADFRDVDVIVAIINSASARSVIDYFRSGLVVADECHRYAAPFFASALEENYTWRLGLTATYTRNDGQNEILDEYFGPIVYRIWYKEAQRYDVISKFDIALVGIYLLPNEQSAYDDLSEKIRVDTLSLRNYIELHSLNEHDFMEAIGLLAQRDDASAEGAIARRYLKNVADRQQLLANTVVKNHALAALAPAVDASERTLVFGSSKNQAHAAAQTLEAVGVPAGSLMSGMSKVDRLGTMNAFRRGDLQALCAPRVLDEGVDVPAADLAIQTSGSRVQRQFIQRLGRVIRKRPSGDRGRFVYLYAFGTIEDPARQERFLPDVLPYARNYMYFDLEKHLEELIEFLAPQPNESPRAEIIVDRTAEVPESSIDVELSSEGPQQGPRWNDIFDDDEDRPKERLRGIRITDDALGDYLAKIGRYELLADKEMVELAQQVEAGLYAEHILKTNFTKTRRERRDYWSIVERGEHAFQKMVNANLKLVVSVAKKYSWLKEASFGFLDLIQEGNIGLLRGIQLWDYKKGFQFSTYAYNWIWQAMSRSMADSSRTIRLPVHVVEQINKINKTRQELISAGEPASDEQVAVKLKVEPAKVRSVLEAEPTIVSLSRDCWVDGIPYGLSELIVDPTTLEGGDYAVERIYRQELREALDIVVSYWTDRDQDILYKRAGITTLDAKAATLDAIGRDHGVTRERIRQIETQLRESLADNGWLKSIWNHDQTLPPDPAEELDLSDGKLK</sequence>
<dbReference type="InterPro" id="IPR001650">
    <property type="entry name" value="Helicase_C-like"/>
</dbReference>
<dbReference type="OrthoDB" id="9776021at2"/>
<dbReference type="PROSITE" id="PS51192">
    <property type="entry name" value="HELICASE_ATP_BIND_1"/>
    <property type="match status" value="1"/>
</dbReference>
<dbReference type="SUPFAM" id="SSF88659">
    <property type="entry name" value="Sigma3 and sigma4 domains of RNA polymerase sigma factors"/>
    <property type="match status" value="2"/>
</dbReference>
<evidence type="ECO:0000256" key="1">
    <source>
        <dbReference type="ARBA" id="ARBA00023015"/>
    </source>
</evidence>
<dbReference type="STRING" id="1837282.A6F49_01405"/>
<keyword evidence="2" id="KW-0731">Sigma factor</keyword>
<dbReference type="Gene3D" id="1.10.10.10">
    <property type="entry name" value="Winged helix-like DNA-binding domain superfamily/Winged helix DNA-binding domain"/>
    <property type="match status" value="2"/>
</dbReference>
<proteinExistence type="predicted"/>
<dbReference type="Gene3D" id="1.10.601.10">
    <property type="entry name" value="RNA Polymerase Primary Sigma Factor"/>
    <property type="match status" value="1"/>
</dbReference>
<evidence type="ECO:0000313" key="7">
    <source>
        <dbReference type="EMBL" id="OAV51885.1"/>
    </source>
</evidence>
<dbReference type="InterPro" id="IPR000943">
    <property type="entry name" value="RNA_pol_sigma70"/>
</dbReference>
<evidence type="ECO:0000313" key="8">
    <source>
        <dbReference type="Proteomes" id="UP000078292"/>
    </source>
</evidence>
<organism evidence="7 8">
    <name type="scientific">Enteractinococcus helveticum</name>
    <dbReference type="NCBI Taxonomy" id="1837282"/>
    <lineage>
        <taxon>Bacteria</taxon>
        <taxon>Bacillati</taxon>
        <taxon>Actinomycetota</taxon>
        <taxon>Actinomycetes</taxon>
        <taxon>Micrococcales</taxon>
        <taxon>Micrococcaceae</taxon>
    </lineage>
</organism>
<dbReference type="Proteomes" id="UP000078292">
    <property type="component" value="Unassembled WGS sequence"/>
</dbReference>
<keyword evidence="1" id="KW-0805">Transcription regulation</keyword>
<protein>
    <recommendedName>
        <fullName evidence="9">RNA polymerase subunit sigma-70</fullName>
    </recommendedName>
</protein>
<dbReference type="PANTHER" id="PTHR30603:SF60">
    <property type="entry name" value="RNA POLYMERASE SIGMA FACTOR RPOD"/>
    <property type="match status" value="1"/>
</dbReference>
<dbReference type="InterPro" id="IPR013324">
    <property type="entry name" value="RNA_pol_sigma_r3/r4-like"/>
</dbReference>
<dbReference type="GO" id="GO:0016987">
    <property type="term" value="F:sigma factor activity"/>
    <property type="evidence" value="ECO:0007669"/>
    <property type="project" value="UniProtKB-KW"/>
</dbReference>
<keyword evidence="4" id="KW-0804">Transcription</keyword>
<dbReference type="AlphaFoldDB" id="A0A1B7LV43"/>
<dbReference type="SUPFAM" id="SSF88946">
    <property type="entry name" value="Sigma2 domain of RNA polymerase sigma factors"/>
    <property type="match status" value="1"/>
</dbReference>
<evidence type="ECO:0000259" key="5">
    <source>
        <dbReference type="PROSITE" id="PS51192"/>
    </source>
</evidence>
<dbReference type="InterPro" id="IPR007627">
    <property type="entry name" value="RNA_pol_sigma70_r2"/>
</dbReference>
<dbReference type="GO" id="GO:0003677">
    <property type="term" value="F:DNA binding"/>
    <property type="evidence" value="ECO:0007669"/>
    <property type="project" value="UniProtKB-KW"/>
</dbReference>
<dbReference type="InterPro" id="IPR007624">
    <property type="entry name" value="RNA_pol_sigma70_r3"/>
</dbReference>
<dbReference type="Pfam" id="PF04539">
    <property type="entry name" value="Sigma70_r3"/>
    <property type="match status" value="1"/>
</dbReference>
<evidence type="ECO:0008006" key="9">
    <source>
        <dbReference type="Google" id="ProtNLM"/>
    </source>
</evidence>
<dbReference type="SMART" id="SM00487">
    <property type="entry name" value="DEXDc"/>
    <property type="match status" value="1"/>
</dbReference>
<dbReference type="InterPro" id="IPR014284">
    <property type="entry name" value="RNA_pol_sigma-70_dom"/>
</dbReference>
<dbReference type="GO" id="GO:0016787">
    <property type="term" value="F:hydrolase activity"/>
    <property type="evidence" value="ECO:0007669"/>
    <property type="project" value="InterPro"/>
</dbReference>
<reference evidence="7 8" key="1">
    <citation type="submission" date="2016-04" db="EMBL/GenBank/DDBJ databases">
        <title>First whole genome shotgun sequence of the bacterium Enteractinococcus sp. strain UASWS1574.</title>
        <authorList>
            <person name="Crovadore J."/>
            <person name="Chablais R."/>
            <person name="Lefort F."/>
        </authorList>
    </citation>
    <scope>NUCLEOTIDE SEQUENCE [LARGE SCALE GENOMIC DNA]</scope>
    <source>
        <strain evidence="7 8">UASWS1574</strain>
    </source>
</reference>
<dbReference type="Pfam" id="PF04542">
    <property type="entry name" value="Sigma70_r2"/>
    <property type="match status" value="1"/>
</dbReference>
<dbReference type="Gene3D" id="3.40.50.300">
    <property type="entry name" value="P-loop containing nucleotide triphosphate hydrolases"/>
    <property type="match status" value="2"/>
</dbReference>